<dbReference type="Proteomes" id="UP000075531">
    <property type="component" value="Unassembled WGS sequence"/>
</dbReference>
<organism evidence="3 4">
    <name type="scientific">Clostridium tepidiprofundi DSM 19306</name>
    <dbReference type="NCBI Taxonomy" id="1121338"/>
    <lineage>
        <taxon>Bacteria</taxon>
        <taxon>Bacillati</taxon>
        <taxon>Bacillota</taxon>
        <taxon>Clostridia</taxon>
        <taxon>Eubacteriales</taxon>
        <taxon>Clostridiaceae</taxon>
        <taxon>Clostridium</taxon>
    </lineage>
</organism>
<dbReference type="AlphaFoldDB" id="A0A151B6U7"/>
<dbReference type="Pfam" id="PF06947">
    <property type="entry name" value="DUF1290"/>
    <property type="match status" value="1"/>
</dbReference>
<dbReference type="EMBL" id="LTBA01000001">
    <property type="protein sequence ID" value="KYH35658.1"/>
    <property type="molecule type" value="Genomic_DNA"/>
</dbReference>
<keyword evidence="1" id="KW-1003">Cell membrane</keyword>
<protein>
    <recommendedName>
        <fullName evidence="5">Small basic protein</fullName>
    </recommendedName>
</protein>
<name>A0A151B6U7_9CLOT</name>
<accession>A0A151B6U7</accession>
<sequence length="123" mass="13464">MIFAIVGLIVGIVLGLLVNINIPMKFSPYISIAIIACIDSIFGAISASLSKTFRTDIFISGFIGNAILAVLLVYLGNILGVPIYIAAVILFGSRIFNNFAIVRRLLLERAKFNKRWSDADEDK</sequence>
<evidence type="ECO:0000256" key="2">
    <source>
        <dbReference type="SAM" id="Phobius"/>
    </source>
</evidence>
<keyword evidence="2" id="KW-1133">Transmembrane helix</keyword>
<keyword evidence="1 2" id="KW-0472">Membrane</keyword>
<comment type="similarity">
    <text evidence="1">Belongs to the sbp family.</text>
</comment>
<proteinExistence type="inferred from homology"/>
<evidence type="ECO:0000313" key="3">
    <source>
        <dbReference type="EMBL" id="KYH35658.1"/>
    </source>
</evidence>
<dbReference type="PIRSF" id="PIRSF018579">
    <property type="entry name" value="Sbp"/>
    <property type="match status" value="1"/>
</dbReference>
<reference evidence="3 4" key="1">
    <citation type="submission" date="2016-02" db="EMBL/GenBank/DDBJ databases">
        <title>Genome sequence of Clostridium tepidiprofundi DSM 19306.</title>
        <authorList>
            <person name="Poehlein A."/>
            <person name="Daniel R."/>
        </authorList>
    </citation>
    <scope>NUCLEOTIDE SEQUENCE [LARGE SCALE GENOMIC DNA]</scope>
    <source>
        <strain evidence="3 4">DSM 19306</strain>
    </source>
</reference>
<feature type="transmembrane region" description="Helical" evidence="2">
    <location>
        <begin position="81"/>
        <end position="106"/>
    </location>
</feature>
<gene>
    <name evidence="3" type="ORF">CLTEP_00510</name>
</gene>
<keyword evidence="4" id="KW-1185">Reference proteome</keyword>
<dbReference type="RefSeq" id="WP_066820789.1">
    <property type="nucleotide sequence ID" value="NZ_LTBA01000001.1"/>
</dbReference>
<feature type="transmembrane region" description="Helical" evidence="2">
    <location>
        <begin position="57"/>
        <end position="75"/>
    </location>
</feature>
<evidence type="ECO:0000256" key="1">
    <source>
        <dbReference type="PIRNR" id="PIRNR018579"/>
    </source>
</evidence>
<comment type="subcellular location">
    <subcellularLocation>
        <location evidence="1">Cell membrane</location>
        <topology evidence="1">Multi-pass membrane protein</topology>
    </subcellularLocation>
</comment>
<feature type="transmembrane region" description="Helical" evidence="2">
    <location>
        <begin position="29"/>
        <end position="50"/>
    </location>
</feature>
<evidence type="ECO:0000313" key="4">
    <source>
        <dbReference type="Proteomes" id="UP000075531"/>
    </source>
</evidence>
<dbReference type="STRING" id="1121338.CLTEP_00510"/>
<dbReference type="GO" id="GO:0005886">
    <property type="term" value="C:plasma membrane"/>
    <property type="evidence" value="ECO:0007669"/>
    <property type="project" value="UniProtKB-SubCell"/>
</dbReference>
<dbReference type="PATRIC" id="fig|1121338.3.peg.52"/>
<keyword evidence="1 2" id="KW-0812">Transmembrane</keyword>
<dbReference type="InterPro" id="IPR009709">
    <property type="entry name" value="DUF1290"/>
</dbReference>
<evidence type="ECO:0008006" key="5">
    <source>
        <dbReference type="Google" id="ProtNLM"/>
    </source>
</evidence>
<comment type="caution">
    <text evidence="3">The sequence shown here is derived from an EMBL/GenBank/DDBJ whole genome shotgun (WGS) entry which is preliminary data.</text>
</comment>